<gene>
    <name evidence="2" type="ORF">B0A65_10695</name>
</gene>
<accession>A0ABX4BRP5</accession>
<comment type="caution">
    <text evidence="2">The sequence shown here is derived from an EMBL/GenBank/DDBJ whole genome shotgun (WGS) entry which is preliminary data.</text>
</comment>
<evidence type="ECO:0000313" key="3">
    <source>
        <dbReference type="Proteomes" id="UP000198382"/>
    </source>
</evidence>
<reference evidence="2 3" key="1">
    <citation type="submission" date="2016-11" db="EMBL/GenBank/DDBJ databases">
        <title>Whole genomes of Flavobacteriaceae.</title>
        <authorList>
            <person name="Stine C."/>
            <person name="Li C."/>
            <person name="Tadesse D."/>
        </authorList>
    </citation>
    <scope>NUCLEOTIDE SEQUENCE [LARGE SCALE GENOMIC DNA]</scope>
    <source>
        <strain evidence="2 3">DSM 15937</strain>
    </source>
</reference>
<dbReference type="Proteomes" id="UP000198382">
    <property type="component" value="Unassembled WGS sequence"/>
</dbReference>
<sequence>MPTKVKIVLWSKSAGKCQFENCPEVLNIDKIKKTDNNSAYIAHIYGYAEGSERYDNILSPKLEIDISNLMLLCDGCHRRIDEKGVGEKDYPASVLIDMKRIHEERIELLSSIKPDMNSHIVIYKANIGQHSPIVTYESVREFLLPTNYPAQNRAIDLSFSGSYFRDKDENFWNVELENLQNHFDRDLLPLINDKTIRHISLFAFAPMPLLIKLGTLIGDKIATSVKQYDRNSGSWSFSNISIQTEYKLLINETDKVDHVALNISLSATINNDRIISVLGNNCSIYTLTIDNPINSFLFNRNQLEDFTIKIREVFNNIKKMHGSKVPLHIFPAMPISIAIELGRYWMPKADMPIIIYDENTANAGFSKAIEIR</sequence>
<evidence type="ECO:0000259" key="1">
    <source>
        <dbReference type="Pfam" id="PF18145"/>
    </source>
</evidence>
<dbReference type="Pfam" id="PF18145">
    <property type="entry name" value="SAVED"/>
    <property type="match status" value="1"/>
</dbReference>
<proteinExistence type="predicted"/>
<protein>
    <recommendedName>
        <fullName evidence="1">SMODS-associated and fused to various effectors domain-containing protein</fullName>
    </recommendedName>
</protein>
<organism evidence="2 3">
    <name type="scientific">Flavobacterium frigidimaris</name>
    <dbReference type="NCBI Taxonomy" id="262320"/>
    <lineage>
        <taxon>Bacteria</taxon>
        <taxon>Pseudomonadati</taxon>
        <taxon>Bacteroidota</taxon>
        <taxon>Flavobacteriia</taxon>
        <taxon>Flavobacteriales</taxon>
        <taxon>Flavobacteriaceae</taxon>
        <taxon>Flavobacterium</taxon>
    </lineage>
</organism>
<evidence type="ECO:0000313" key="2">
    <source>
        <dbReference type="EMBL" id="OXA79158.1"/>
    </source>
</evidence>
<dbReference type="InterPro" id="IPR040836">
    <property type="entry name" value="SAVED"/>
</dbReference>
<feature type="domain" description="SMODS-associated and fused to various effectors" evidence="1">
    <location>
        <begin position="180"/>
        <end position="371"/>
    </location>
</feature>
<keyword evidence="3" id="KW-1185">Reference proteome</keyword>
<dbReference type="EMBL" id="MUGV01000018">
    <property type="protein sequence ID" value="OXA79158.1"/>
    <property type="molecule type" value="Genomic_DNA"/>
</dbReference>
<name>A0ABX4BRP5_FLAFR</name>
<dbReference type="NCBIfam" id="NF033611">
    <property type="entry name" value="SAVED"/>
    <property type="match status" value="1"/>
</dbReference>